<feature type="region of interest" description="Disordered" evidence="1">
    <location>
        <begin position="334"/>
        <end position="416"/>
    </location>
</feature>
<evidence type="ECO:0000313" key="4">
    <source>
        <dbReference type="Proteomes" id="UP000809349"/>
    </source>
</evidence>
<dbReference type="Proteomes" id="UP000809349">
    <property type="component" value="Unassembled WGS sequence"/>
</dbReference>
<evidence type="ECO:0000313" key="3">
    <source>
        <dbReference type="EMBL" id="MBZ2207305.1"/>
    </source>
</evidence>
<feature type="compositionally biased region" description="Basic and acidic residues" evidence="1">
    <location>
        <begin position="334"/>
        <end position="345"/>
    </location>
</feature>
<sequence length="530" mass="57744">MLQAGALVLADGAAPRLSAERRLAWGLFASLLFHALLLSLQFGVPGMALQGARAAIDITLARVLPPVPTVPDAAVFDPAIPDTQAVTPAPASGMRLVDPVPKPPPAPPRPKAVNSDKPRKAPRISAPLPKPETDAPTRVIAQVDNPDSDFVVPLPQPEEAAQQTIDPVEAQHGSDGVADAAQEQAPLPDLQLPALASTDAAAGDLKRAADEERQAAAAAREQAALTQQRIAHDLLERQKEDERLAQLRRDAELAERQKAEQLFAREQAERQRLAQEQAEQQRLAQAQAEQQRLAQAQAEQQRLAQAQAEQQRLAQEQAERQRLDELAARRLAEERARQDAARAREAAVASTAAPAGDPFGAPDGQGGSGRTSSPPGNYGSDLANRVRDLSKGLDLLTGAPPVRPRPDDARQSRRVVVDSAERDVPLRMYVESWRQKIERNGAMNFPKLIGERARIDPLVSVAVRSDGSIEDVTIVRSSGRQDTDDAVRRIVRINALYSKFPPNIASRYDVIEIRRLWTFDQVLKLIEEVR</sequence>
<reference evidence="3 4" key="1">
    <citation type="submission" date="2021-08" db="EMBL/GenBank/DDBJ databases">
        <title>Massilia sp. R798.</title>
        <authorList>
            <person name="Baek J.H."/>
            <person name="Jung H.S."/>
            <person name="Kim K.R."/>
            <person name="Jeon C.O."/>
        </authorList>
    </citation>
    <scope>NUCLEOTIDE SEQUENCE [LARGE SCALE GENOMIC DNA]</scope>
    <source>
        <strain evidence="3 4">R798</strain>
    </source>
</reference>
<proteinExistence type="predicted"/>
<dbReference type="RefSeq" id="WP_223467800.1">
    <property type="nucleotide sequence ID" value="NZ_JAFBIL020000003.1"/>
</dbReference>
<feature type="transmembrane region" description="Helical" evidence="2">
    <location>
        <begin position="23"/>
        <end position="44"/>
    </location>
</feature>
<feature type="region of interest" description="Disordered" evidence="1">
    <location>
        <begin position="86"/>
        <end position="137"/>
    </location>
</feature>
<comment type="caution">
    <text evidence="3">The sequence shown here is derived from an EMBL/GenBank/DDBJ whole genome shotgun (WGS) entry which is preliminary data.</text>
</comment>
<accession>A0ABS7SND1</accession>
<feature type="compositionally biased region" description="Basic and acidic residues" evidence="1">
    <location>
        <begin position="404"/>
        <end position="416"/>
    </location>
</feature>
<feature type="compositionally biased region" description="Pro residues" evidence="1">
    <location>
        <begin position="100"/>
        <end position="110"/>
    </location>
</feature>
<dbReference type="EMBL" id="JAFBIL020000003">
    <property type="protein sequence ID" value="MBZ2207305.1"/>
    <property type="molecule type" value="Genomic_DNA"/>
</dbReference>
<keyword evidence="2" id="KW-1133">Transmembrane helix</keyword>
<organism evidence="3 4">
    <name type="scientific">Massilia soli</name>
    <dbReference type="NCBI Taxonomy" id="2792854"/>
    <lineage>
        <taxon>Bacteria</taxon>
        <taxon>Pseudomonadati</taxon>
        <taxon>Pseudomonadota</taxon>
        <taxon>Betaproteobacteria</taxon>
        <taxon>Burkholderiales</taxon>
        <taxon>Oxalobacteraceae</taxon>
        <taxon>Telluria group</taxon>
        <taxon>Massilia</taxon>
    </lineage>
</organism>
<keyword evidence="4" id="KW-1185">Reference proteome</keyword>
<keyword evidence="2" id="KW-0812">Transmembrane</keyword>
<feature type="compositionally biased region" description="Low complexity" evidence="1">
    <location>
        <begin position="274"/>
        <end position="316"/>
    </location>
</feature>
<name>A0ABS7SND1_9BURK</name>
<gene>
    <name evidence="3" type="ORF">I4X03_008530</name>
</gene>
<protein>
    <submittedName>
        <fullName evidence="3">TonB C-terminal domain-containing protein</fullName>
    </submittedName>
</protein>
<feature type="region of interest" description="Disordered" evidence="1">
    <location>
        <begin position="267"/>
        <end position="318"/>
    </location>
</feature>
<keyword evidence="2" id="KW-0472">Membrane</keyword>
<evidence type="ECO:0000256" key="1">
    <source>
        <dbReference type="SAM" id="MobiDB-lite"/>
    </source>
</evidence>
<feature type="compositionally biased region" description="Low complexity" evidence="1">
    <location>
        <begin position="352"/>
        <end position="362"/>
    </location>
</feature>
<dbReference type="Pfam" id="PF13103">
    <property type="entry name" value="TonB_2"/>
    <property type="match status" value="1"/>
</dbReference>
<dbReference type="SUPFAM" id="SSF74653">
    <property type="entry name" value="TolA/TonB C-terminal domain"/>
    <property type="match status" value="1"/>
</dbReference>
<dbReference type="Gene3D" id="3.30.1150.10">
    <property type="match status" value="1"/>
</dbReference>
<evidence type="ECO:0000256" key="2">
    <source>
        <dbReference type="SAM" id="Phobius"/>
    </source>
</evidence>